<keyword evidence="9" id="KW-1185">Reference proteome</keyword>
<dbReference type="InterPro" id="IPR013103">
    <property type="entry name" value="RVT_2"/>
</dbReference>
<dbReference type="InterPro" id="IPR014762">
    <property type="entry name" value="DNA_mismatch_repair_CS"/>
</dbReference>
<dbReference type="NCBIfam" id="TIGR00585">
    <property type="entry name" value="mutl"/>
    <property type="match status" value="1"/>
</dbReference>
<dbReference type="GO" id="GO:0030983">
    <property type="term" value="F:mismatched DNA binding"/>
    <property type="evidence" value="ECO:0007669"/>
    <property type="project" value="InterPro"/>
</dbReference>
<keyword evidence="3" id="KW-0227">DNA damage</keyword>
<dbReference type="InterPro" id="IPR002099">
    <property type="entry name" value="MutL/Mlh/PMS"/>
</dbReference>
<dbReference type="OrthoDB" id="10254304at2759"/>
<evidence type="ECO:0000256" key="3">
    <source>
        <dbReference type="ARBA" id="ARBA00022763"/>
    </source>
</evidence>
<dbReference type="GO" id="GO:0015074">
    <property type="term" value="P:DNA integration"/>
    <property type="evidence" value="ECO:0007669"/>
    <property type="project" value="InterPro"/>
</dbReference>
<dbReference type="PANTHER" id="PTHR10073">
    <property type="entry name" value="DNA MISMATCH REPAIR PROTEIN MLH, PMS, MUTL"/>
    <property type="match status" value="1"/>
</dbReference>
<dbReference type="CDD" id="cd16926">
    <property type="entry name" value="HATPase_MutL-MLH-PMS-like"/>
    <property type="match status" value="1"/>
</dbReference>
<dbReference type="Pfam" id="PF16413">
    <property type="entry name" value="Mlh1_C"/>
    <property type="match status" value="1"/>
</dbReference>
<dbReference type="GO" id="GO:0006298">
    <property type="term" value="P:mismatch repair"/>
    <property type="evidence" value="ECO:0007669"/>
    <property type="project" value="InterPro"/>
</dbReference>
<feature type="compositionally biased region" description="Low complexity" evidence="6">
    <location>
        <begin position="204"/>
        <end position="223"/>
    </location>
</feature>
<evidence type="ECO:0000256" key="4">
    <source>
        <dbReference type="ARBA" id="ARBA00023204"/>
    </source>
</evidence>
<gene>
    <name evidence="8" type="ORF">ISN44_As11g031620</name>
</gene>
<dbReference type="CDD" id="cd09272">
    <property type="entry name" value="RNase_HI_RT_Ty1"/>
    <property type="match status" value="1"/>
</dbReference>
<protein>
    <submittedName>
        <fullName evidence="8">Integrase catalytic core</fullName>
    </submittedName>
</protein>
<feature type="domain" description="Integrase catalytic" evidence="7">
    <location>
        <begin position="504"/>
        <end position="669"/>
    </location>
</feature>
<keyword evidence="4" id="KW-0234">DNA repair</keyword>
<feature type="region of interest" description="Disordered" evidence="6">
    <location>
        <begin position="187"/>
        <end position="254"/>
    </location>
</feature>
<dbReference type="GO" id="GO:0032389">
    <property type="term" value="C:MutLalpha complex"/>
    <property type="evidence" value="ECO:0007669"/>
    <property type="project" value="TreeGrafter"/>
</dbReference>
<evidence type="ECO:0000256" key="5">
    <source>
        <dbReference type="ARBA" id="ARBA00023242"/>
    </source>
</evidence>
<dbReference type="InterPro" id="IPR001584">
    <property type="entry name" value="Integrase_cat-core"/>
</dbReference>
<feature type="region of interest" description="Disordered" evidence="6">
    <location>
        <begin position="1683"/>
        <end position="1707"/>
    </location>
</feature>
<dbReference type="Pfam" id="PF22936">
    <property type="entry name" value="Pol_BBD"/>
    <property type="match status" value="1"/>
</dbReference>
<dbReference type="PROSITE" id="PS00058">
    <property type="entry name" value="DNA_MISMATCH_REPAIR_1"/>
    <property type="match status" value="1"/>
</dbReference>
<dbReference type="InterPro" id="IPR025724">
    <property type="entry name" value="GAG-pre-integrase_dom"/>
</dbReference>
<organism evidence="8 9">
    <name type="scientific">Arabidopsis suecica</name>
    <name type="common">Swedish thale-cress</name>
    <name type="synonym">Cardaminopsis suecica</name>
    <dbReference type="NCBI Taxonomy" id="45249"/>
    <lineage>
        <taxon>Eukaryota</taxon>
        <taxon>Viridiplantae</taxon>
        <taxon>Streptophyta</taxon>
        <taxon>Embryophyta</taxon>
        <taxon>Tracheophyta</taxon>
        <taxon>Spermatophyta</taxon>
        <taxon>Magnoliopsida</taxon>
        <taxon>eudicotyledons</taxon>
        <taxon>Gunneridae</taxon>
        <taxon>Pentapetalae</taxon>
        <taxon>rosids</taxon>
        <taxon>malvids</taxon>
        <taxon>Brassicales</taxon>
        <taxon>Brassicaceae</taxon>
        <taxon>Camelineae</taxon>
        <taxon>Arabidopsis</taxon>
    </lineage>
</organism>
<name>A0A8T1ZF31_ARASU</name>
<evidence type="ECO:0000256" key="6">
    <source>
        <dbReference type="SAM" id="MobiDB-lite"/>
    </source>
</evidence>
<dbReference type="Pfam" id="PF13976">
    <property type="entry name" value="gag_pre-integrs"/>
    <property type="match status" value="1"/>
</dbReference>
<dbReference type="FunFam" id="3.30.565.10:FF:000043">
    <property type="entry name" value="DNA mismatch repair protein MLH1"/>
    <property type="match status" value="1"/>
</dbReference>
<dbReference type="InterPro" id="IPR054722">
    <property type="entry name" value="PolX-like_BBD"/>
</dbReference>
<dbReference type="GO" id="GO:0016887">
    <property type="term" value="F:ATP hydrolysis activity"/>
    <property type="evidence" value="ECO:0007669"/>
    <property type="project" value="InterPro"/>
</dbReference>
<dbReference type="Pfam" id="PF07727">
    <property type="entry name" value="RVT_2"/>
    <property type="match status" value="1"/>
</dbReference>
<dbReference type="Pfam" id="PF00665">
    <property type="entry name" value="rve"/>
    <property type="match status" value="1"/>
</dbReference>
<reference evidence="8 9" key="1">
    <citation type="submission" date="2020-12" db="EMBL/GenBank/DDBJ databases">
        <title>Concerted genomic and epigenomic changes stabilize Arabidopsis allopolyploids.</title>
        <authorList>
            <person name="Chen Z."/>
        </authorList>
    </citation>
    <scope>NUCLEOTIDE SEQUENCE [LARGE SCALE GENOMIC DNA]</scope>
    <source>
        <strain evidence="8">As9502</strain>
        <tissue evidence="8">Leaf</tissue>
    </source>
</reference>
<dbReference type="InterPro" id="IPR032189">
    <property type="entry name" value="Mlh1_C"/>
</dbReference>
<dbReference type="PROSITE" id="PS50994">
    <property type="entry name" value="INTEGRASE"/>
    <property type="match status" value="1"/>
</dbReference>
<dbReference type="FunFam" id="3.30.230.10:FF:000014">
    <property type="entry name" value="DNA mismatch repair protein Mlh1"/>
    <property type="match status" value="1"/>
</dbReference>
<dbReference type="GO" id="GO:0140664">
    <property type="term" value="F:ATP-dependent DNA damage sensor activity"/>
    <property type="evidence" value="ECO:0007669"/>
    <property type="project" value="InterPro"/>
</dbReference>
<evidence type="ECO:0000256" key="2">
    <source>
        <dbReference type="ARBA" id="ARBA00006082"/>
    </source>
</evidence>
<comment type="caution">
    <text evidence="8">The sequence shown here is derived from an EMBL/GenBank/DDBJ whole genome shotgun (WGS) entry which is preliminary data.</text>
</comment>
<evidence type="ECO:0000313" key="8">
    <source>
        <dbReference type="EMBL" id="KAG7557171.1"/>
    </source>
</evidence>
<comment type="similarity">
    <text evidence="2">Belongs to the DNA mismatch repair MutL/HexB family.</text>
</comment>
<feature type="compositionally biased region" description="Polar residues" evidence="6">
    <location>
        <begin position="770"/>
        <end position="785"/>
    </location>
</feature>
<feature type="region of interest" description="Disordered" evidence="6">
    <location>
        <begin position="770"/>
        <end position="795"/>
    </location>
</feature>
<dbReference type="InterPro" id="IPR057670">
    <property type="entry name" value="SH3_retrovirus"/>
</dbReference>
<comment type="subcellular location">
    <subcellularLocation>
        <location evidence="1">Nucleus</location>
    </subcellularLocation>
</comment>
<dbReference type="Pfam" id="PF25597">
    <property type="entry name" value="SH3_retrovirus"/>
    <property type="match status" value="1"/>
</dbReference>
<accession>A0A8T1ZF31</accession>
<dbReference type="InterPro" id="IPR013507">
    <property type="entry name" value="DNA_mismatch_S5_2-like"/>
</dbReference>
<evidence type="ECO:0000259" key="7">
    <source>
        <dbReference type="PROSITE" id="PS50994"/>
    </source>
</evidence>
<keyword evidence="5" id="KW-0539">Nucleus</keyword>
<evidence type="ECO:0000256" key="1">
    <source>
        <dbReference type="ARBA" id="ARBA00004123"/>
    </source>
</evidence>
<sequence length="2044" mass="230114">MAAANTERCYGVTNIKNQIPVILDENEHNYDAWRELLTTHCMAFDVSGHLDGTLQPANANDQAWHKRDGLVKLWLYGTMTQPLFRSCFQPGGTARDLWLRVEDQFRNNKDARAIQLDNELRTMEIGDMTVREYCQKMKSTAALLANVGTAVTDRTLVMYIINGLNDKFDNIINVIKHKEPFPSFESAKSMLESEETRLKKPPRASASHTATSSSSTALTTTSSQQPQVSNRNRNNIQRGNRRGGGNFNKRGRGNLSYNNWTSNPYWPPPPPPFWMPQFQGWPHAPRPPPISRANLVELPPVDEAYTSDTVADTSGSDWYMDSGASAHLATNPGMVQSNLNHNTGQSVIVGNGSSIPVSSIGSSFLHSKTKPLKLNNVLVTPHIVKNLISVRKFTRDNWCSVDFDPFGFTVKDLQSRKALLRCDSSGELYSLPASFNKTPAASTALLASTPALWHKRLGHTNNDSLKKIFHSNPSLCVKGQFPVSCEPCFLGKSIKLPFTASNSVVSSPFHTIHSDLWTSPVQSISGIRYYVLFLDQFTHYLWVYPLRRKSEVFSKFLHFAAYVKNQFQTKIKNFQCDNGGEFNNSEFHNYFASNGINARFSCPHTSQQNGRSERIIRTINNAVRTLLFQARLPQSFWVEALHAAVHILNITPSKSIQNQIPHTLLFQKEPSYEHLRVFGCLCFPNLNHSNLPKLSPRSTPCLFLGYPSQHRGYRCMDLKTNKIIISRHVYFDEEKFPAADPKPQQDPYRFLEVSEEPSPQFQTILQAPFTTSPTQPNISRAQTRPTRPDPLFRNPYTIQTRSKSGISKPKQVLSLLTKTKSPLPRSHIQALSDPNWNPAMTDEHGAMLKTKTWNLVPRPPKVNVVRSMWLFKHKYDADGVLSRHKARLVANGKSQEEGIDFNETFSPVVKPATIRTVLNVGVALNWPIHQLDVKNAFLQGDLEETVYMHQPPGFVDSNYPNHVCKLNKAIYGLKQAPRAWNSRFSNFLKLMGFVQSKADSSLFIFRKNRDYAYLLLYVDDILLTASTTDLLQRIINKLKSEFPMTDLGKLRHFLGIKADFNAKGLFLSQTVYAEDIITRAGMADCKPLATPVDLKSKLSIDDGEEIDNPTYYRKLAGALQYLTLTRPDISYAVHQVCLYMHNPRQPHLQALKRIIRYIKGTPNYGIQMVRGQIDTLTAYSDADWAGCPDTRRSTSGYCVFLGPNLISWSAKRQPTPSRSSSEAEYKGVANTVAELTWIRNLMMELHRPIKSASVVYCDNIGSVYLSTNPVKHQRTKHVELDIHFVRDKFLANPICIWREVLFSAEEEMIDGSSLTVEMEEEESPATAIAPREPPKIQRLVESVVNRIAAGEVIQRPVSAVKELVENSLDADSSSISVVVKDGGLKLIQVSDDGHGIRREDLAILCERHTTSKLTKYEDLFSLSSMGFRGEALASMTYVAHVTVTTITKGQIHGYRVSYRDGVMEHEPKACAAVKGTQIMVENLFYNMTARKKTLQNSADDYGKIVDLLSRMAIHHNNVSFSCRKHGAVKADVHSVVSPSRLDSIRSVYGVSVAKNLMKVEVSSCDSSGCTFDMEGFISNSNYVAKKTILVLFINDRLVECSALKRAIEIVYAATLPKASKPFVYMSINLPREHVDINIHPTKKEVSLLNQEVIIEMIQSEVEVKLRNANDTRTFQEQKVEYIQSTLTSPRSDSTVSPKPSGQKTQKVPVNKMVRTDSSDPAGRLHAFLQPKPHNLPDKVSSLSVVRSSVRQRRNPKETADLSSVQELIAGVDSCCHPGLLETVRNCTYVGMADDVFALVQYNTHLYLANVVNLSKELMYQQTLRRFAHFNAIQLSDPAPLSELILLALKEEDLDPETDKNDDLKERIAEMNTELLKEKAEMLEEYFSVYIDSNGNLSRLPVILDQYTPDMDRVPEFLLCLGNDVEWEDEKSCFQGVSAAIGNFYAMHPPLLPNPSGDGIQFYTKRGESSQEKSDLDGNVEMEDNLDKDLLSDAENAWAQREWSIQHVLFPSMRLFLKPPASMASNGTFVKVASLEKLYKIFERC</sequence>
<dbReference type="Pfam" id="PF13589">
    <property type="entry name" value="HATPase_c_3"/>
    <property type="match status" value="1"/>
</dbReference>
<evidence type="ECO:0000313" key="9">
    <source>
        <dbReference type="Proteomes" id="UP000694251"/>
    </source>
</evidence>
<dbReference type="Pfam" id="PF14223">
    <property type="entry name" value="Retrotran_gag_2"/>
    <property type="match status" value="1"/>
</dbReference>
<dbReference type="SMART" id="SM01340">
    <property type="entry name" value="DNA_mis_repair"/>
    <property type="match status" value="1"/>
</dbReference>
<dbReference type="CDD" id="cd03483">
    <property type="entry name" value="MutL_Trans_MLH1"/>
    <property type="match status" value="1"/>
</dbReference>
<dbReference type="Pfam" id="PF01119">
    <property type="entry name" value="DNA_mis_repair"/>
    <property type="match status" value="1"/>
</dbReference>
<dbReference type="Proteomes" id="UP000694251">
    <property type="component" value="Chromosome 11"/>
</dbReference>
<dbReference type="PANTHER" id="PTHR10073:SF12">
    <property type="entry name" value="DNA MISMATCH REPAIR PROTEIN MLH1"/>
    <property type="match status" value="1"/>
</dbReference>
<proteinExistence type="inferred from homology"/>
<dbReference type="EMBL" id="JAEFBJ010000011">
    <property type="protein sequence ID" value="KAG7557171.1"/>
    <property type="molecule type" value="Genomic_DNA"/>
</dbReference>
<dbReference type="InterPro" id="IPR038973">
    <property type="entry name" value="MutL/Mlh/Pms-like"/>
</dbReference>
<dbReference type="GO" id="GO:0005524">
    <property type="term" value="F:ATP binding"/>
    <property type="evidence" value="ECO:0007669"/>
    <property type="project" value="InterPro"/>
</dbReference>